<dbReference type="SUPFAM" id="SSF81606">
    <property type="entry name" value="PP2C-like"/>
    <property type="match status" value="1"/>
</dbReference>
<evidence type="ECO:0000313" key="13">
    <source>
        <dbReference type="EMBL" id="KAK0592355.1"/>
    </source>
</evidence>
<dbReference type="GO" id="GO:0004722">
    <property type="term" value="F:protein serine/threonine phosphatase activity"/>
    <property type="evidence" value="ECO:0007669"/>
    <property type="project" value="UniProtKB-EC"/>
</dbReference>
<evidence type="ECO:0000256" key="9">
    <source>
        <dbReference type="ARBA" id="ARBA00023211"/>
    </source>
</evidence>
<evidence type="ECO:0000256" key="7">
    <source>
        <dbReference type="ARBA" id="ARBA00022842"/>
    </source>
</evidence>
<evidence type="ECO:0000256" key="6">
    <source>
        <dbReference type="ARBA" id="ARBA00022801"/>
    </source>
</evidence>
<comment type="catalytic activity">
    <reaction evidence="11">
        <text>O-phospho-L-threonyl-[protein] + H2O = L-threonyl-[protein] + phosphate</text>
        <dbReference type="Rhea" id="RHEA:47004"/>
        <dbReference type="Rhea" id="RHEA-COMP:11060"/>
        <dbReference type="Rhea" id="RHEA-COMP:11605"/>
        <dbReference type="ChEBI" id="CHEBI:15377"/>
        <dbReference type="ChEBI" id="CHEBI:30013"/>
        <dbReference type="ChEBI" id="CHEBI:43474"/>
        <dbReference type="ChEBI" id="CHEBI:61977"/>
        <dbReference type="EC" id="3.1.3.16"/>
    </reaction>
</comment>
<keyword evidence="5" id="KW-0479">Metal-binding</keyword>
<dbReference type="Pfam" id="PF00481">
    <property type="entry name" value="PP2C"/>
    <property type="match status" value="1"/>
</dbReference>
<sequence length="502" mass="55752">MASISPIPKMKLKLLVDKNSEKVVFAEADKDFIDFLIHLLSLPVATAVRLLKEKTMDVGSLSHFYESLQNLPDSYLKPNQNKYSLLNPIVPIFSAAAAATEISLALTSDGREFDTLNAYTCASCISHMAVVPNLICPKCKCRSMNRELSYVNPPWKGGGFLKGLVSYIVMDNLEFMPMSTKMFVSLLNKFDVKDVSALEETEVEVGVEERSLHAVPALGLKMMLADLLVEGGKGDYHEDGKLSCGYFSIRGKRETMEDFYDYKTSHIDGKSVCMFGVFDGHCGSRAAEYLKEHLFENLLKHPQFLTDTKLAISKSYQQTDVEFLDSERDSDRNDGSTATTAVLIGNHLYVANVGDSRTVISKAGKAIALSDDHKPDRPDERKRIKDAGGDVKYTDTWRVEGVLATSRAFGDRMLKQFVVSEPEIQDQEIDEEIELLLLASDGLWDEVCNDDAVELARTEEEPESAALKLTETAFTWGSADNITCIVVRFHHNNNADPAKSPA</sequence>
<keyword evidence="6" id="KW-0378">Hydrolase</keyword>
<gene>
    <name evidence="13" type="ORF">LWI29_017683</name>
</gene>
<dbReference type="Proteomes" id="UP001168877">
    <property type="component" value="Unassembled WGS sequence"/>
</dbReference>
<keyword evidence="14" id="KW-1185">Reference proteome</keyword>
<dbReference type="InterPro" id="IPR001932">
    <property type="entry name" value="PPM-type_phosphatase-like_dom"/>
</dbReference>
<evidence type="ECO:0000256" key="11">
    <source>
        <dbReference type="ARBA" id="ARBA00048336"/>
    </source>
</evidence>
<dbReference type="EMBL" id="JAUESC010000380">
    <property type="protein sequence ID" value="KAK0592355.1"/>
    <property type="molecule type" value="Genomic_DNA"/>
</dbReference>
<dbReference type="InterPro" id="IPR015655">
    <property type="entry name" value="PP2C"/>
</dbReference>
<reference evidence="13" key="2">
    <citation type="submission" date="2023-06" db="EMBL/GenBank/DDBJ databases">
        <authorList>
            <person name="Swenson N.G."/>
            <person name="Wegrzyn J.L."/>
            <person name="Mcevoy S.L."/>
        </authorList>
    </citation>
    <scope>NUCLEOTIDE SEQUENCE</scope>
    <source>
        <strain evidence="13">NS2018</strain>
        <tissue evidence="13">Leaf</tissue>
    </source>
</reference>
<keyword evidence="8" id="KW-0904">Protein phosphatase</keyword>
<comment type="caution">
    <text evidence="13">The sequence shown here is derived from an EMBL/GenBank/DDBJ whole genome shotgun (WGS) entry which is preliminary data.</text>
</comment>
<evidence type="ECO:0000256" key="4">
    <source>
        <dbReference type="ARBA" id="ARBA00013081"/>
    </source>
</evidence>
<protein>
    <recommendedName>
        <fullName evidence="4">protein-serine/threonine phosphatase</fullName>
        <ecNumber evidence="4">3.1.3.16</ecNumber>
    </recommendedName>
</protein>
<evidence type="ECO:0000259" key="12">
    <source>
        <dbReference type="PROSITE" id="PS51746"/>
    </source>
</evidence>
<dbReference type="CDD" id="cd00143">
    <property type="entry name" value="PP2Cc"/>
    <property type="match status" value="1"/>
</dbReference>
<dbReference type="AlphaFoldDB" id="A0AA39SLA5"/>
<comment type="cofactor">
    <cofactor evidence="1">
        <name>Mn(2+)</name>
        <dbReference type="ChEBI" id="CHEBI:29035"/>
    </cofactor>
</comment>
<dbReference type="InterPro" id="IPR036457">
    <property type="entry name" value="PPM-type-like_dom_sf"/>
</dbReference>
<evidence type="ECO:0000256" key="3">
    <source>
        <dbReference type="ARBA" id="ARBA00006702"/>
    </source>
</evidence>
<dbReference type="SMART" id="SM00332">
    <property type="entry name" value="PP2Cc"/>
    <property type="match status" value="1"/>
</dbReference>
<comment type="catalytic activity">
    <reaction evidence="10">
        <text>O-phospho-L-seryl-[protein] + H2O = L-seryl-[protein] + phosphate</text>
        <dbReference type="Rhea" id="RHEA:20629"/>
        <dbReference type="Rhea" id="RHEA-COMP:9863"/>
        <dbReference type="Rhea" id="RHEA-COMP:11604"/>
        <dbReference type="ChEBI" id="CHEBI:15377"/>
        <dbReference type="ChEBI" id="CHEBI:29999"/>
        <dbReference type="ChEBI" id="CHEBI:43474"/>
        <dbReference type="ChEBI" id="CHEBI:83421"/>
        <dbReference type="EC" id="3.1.3.16"/>
    </reaction>
</comment>
<dbReference type="Pfam" id="PF05056">
    <property type="entry name" value="DUF674"/>
    <property type="match status" value="1"/>
</dbReference>
<keyword evidence="9" id="KW-0464">Manganese</keyword>
<evidence type="ECO:0000256" key="10">
    <source>
        <dbReference type="ARBA" id="ARBA00047761"/>
    </source>
</evidence>
<dbReference type="InterPro" id="IPR007750">
    <property type="entry name" value="DUF674"/>
</dbReference>
<dbReference type="GO" id="GO:0046872">
    <property type="term" value="F:metal ion binding"/>
    <property type="evidence" value="ECO:0007669"/>
    <property type="project" value="UniProtKB-KW"/>
</dbReference>
<keyword evidence="7" id="KW-0460">Magnesium</keyword>
<dbReference type="PROSITE" id="PS51746">
    <property type="entry name" value="PPM_2"/>
    <property type="match status" value="1"/>
</dbReference>
<comment type="similarity">
    <text evidence="3">Belongs to the PP2C family.</text>
</comment>
<comment type="cofactor">
    <cofactor evidence="2">
        <name>Mg(2+)</name>
        <dbReference type="ChEBI" id="CHEBI:18420"/>
    </cofactor>
</comment>
<reference evidence="13" key="1">
    <citation type="journal article" date="2022" name="Plant J.">
        <title>Strategies of tolerance reflected in two North American maple genomes.</title>
        <authorList>
            <person name="McEvoy S.L."/>
            <person name="Sezen U.U."/>
            <person name="Trouern-Trend A."/>
            <person name="McMahon S.M."/>
            <person name="Schaberg P.G."/>
            <person name="Yang J."/>
            <person name="Wegrzyn J.L."/>
            <person name="Swenson N.G."/>
        </authorList>
    </citation>
    <scope>NUCLEOTIDE SEQUENCE</scope>
    <source>
        <strain evidence="13">NS2018</strain>
    </source>
</reference>
<evidence type="ECO:0000256" key="2">
    <source>
        <dbReference type="ARBA" id="ARBA00001946"/>
    </source>
</evidence>
<dbReference type="PANTHER" id="PTHR47992">
    <property type="entry name" value="PROTEIN PHOSPHATASE"/>
    <property type="match status" value="1"/>
</dbReference>
<feature type="domain" description="PPM-type phosphatase" evidence="12">
    <location>
        <begin position="243"/>
        <end position="489"/>
    </location>
</feature>
<evidence type="ECO:0000313" key="14">
    <source>
        <dbReference type="Proteomes" id="UP001168877"/>
    </source>
</evidence>
<dbReference type="Gene3D" id="3.60.40.10">
    <property type="entry name" value="PPM-type phosphatase domain"/>
    <property type="match status" value="1"/>
</dbReference>
<evidence type="ECO:0000256" key="1">
    <source>
        <dbReference type="ARBA" id="ARBA00001936"/>
    </source>
</evidence>
<dbReference type="FunFam" id="3.60.40.10:FF:000027">
    <property type="entry name" value="Probable protein phosphatase 2C 76"/>
    <property type="match status" value="1"/>
</dbReference>
<organism evidence="13 14">
    <name type="scientific">Acer saccharum</name>
    <name type="common">Sugar maple</name>
    <dbReference type="NCBI Taxonomy" id="4024"/>
    <lineage>
        <taxon>Eukaryota</taxon>
        <taxon>Viridiplantae</taxon>
        <taxon>Streptophyta</taxon>
        <taxon>Embryophyta</taxon>
        <taxon>Tracheophyta</taxon>
        <taxon>Spermatophyta</taxon>
        <taxon>Magnoliopsida</taxon>
        <taxon>eudicotyledons</taxon>
        <taxon>Gunneridae</taxon>
        <taxon>Pentapetalae</taxon>
        <taxon>rosids</taxon>
        <taxon>malvids</taxon>
        <taxon>Sapindales</taxon>
        <taxon>Sapindaceae</taxon>
        <taxon>Hippocastanoideae</taxon>
        <taxon>Acereae</taxon>
        <taxon>Acer</taxon>
    </lineage>
</organism>
<proteinExistence type="inferred from homology"/>
<dbReference type="EC" id="3.1.3.16" evidence="4"/>
<accession>A0AA39SLA5</accession>
<evidence type="ECO:0000256" key="8">
    <source>
        <dbReference type="ARBA" id="ARBA00022912"/>
    </source>
</evidence>
<evidence type="ECO:0000256" key="5">
    <source>
        <dbReference type="ARBA" id="ARBA00022723"/>
    </source>
</evidence>
<name>A0AA39SLA5_ACESA</name>